<dbReference type="Proteomes" id="UP000240859">
    <property type="component" value="Unassembled WGS sequence"/>
</dbReference>
<dbReference type="PROSITE" id="PS50893">
    <property type="entry name" value="ABC_TRANSPORTER_2"/>
    <property type="match status" value="1"/>
</dbReference>
<dbReference type="SUPFAM" id="SSF52540">
    <property type="entry name" value="P-loop containing nucleoside triphosphate hydrolases"/>
    <property type="match status" value="1"/>
</dbReference>
<gene>
    <name evidence="4" type="ORF">BU057_11040</name>
</gene>
<dbReference type="EMBL" id="PZFR01000088">
    <property type="protein sequence ID" value="PTI67228.1"/>
    <property type="molecule type" value="Genomic_DNA"/>
</dbReference>
<protein>
    <submittedName>
        <fullName evidence="4">ABC transporter ATP-binding protein</fullName>
    </submittedName>
</protein>
<sequence>MNSLKIRNINKQYKNFKALENINLDIEENKIYGLLGNNGAGKSTLLNIINNRIYSTSGSVELDDENAFNNETVQNNIFLMSEVDLYEKRMTIKKIFKWTKAFYGDFNYDLANQMVRDFNVDVNKRIGALSTGYRSICKLIVALCVPCKYIFLDEPVLGLDAKHRQLFYNVLIESYVDKPRTFVISTHLIEEISNLLEHIIIIEQGQIILNQPLDNLYSDFVFISGNRIEIESYTNDEKLKIIGGEYLGDFASVLVLVNRDDIEIPSKFKQNSFDLQKLFLYLSERKEENHENISSNSI</sequence>
<reference evidence="4 5" key="1">
    <citation type="journal article" date="2016" name="Front. Microbiol.">
        <title>Comprehensive Phylogenetic Analysis of Bovine Non-aureus Staphylococci Species Based on Whole-Genome Sequencing.</title>
        <authorList>
            <person name="Naushad S."/>
            <person name="Barkema H.W."/>
            <person name="Luby C."/>
            <person name="Condas L.A."/>
            <person name="Nobrega D.B."/>
            <person name="Carson D.A."/>
            <person name="De Buck J."/>
        </authorList>
    </citation>
    <scope>NUCLEOTIDE SEQUENCE [LARGE SCALE GENOMIC DNA]</scope>
    <source>
        <strain evidence="4 5">SNUC 1084</strain>
    </source>
</reference>
<dbReference type="InterPro" id="IPR027417">
    <property type="entry name" value="P-loop_NTPase"/>
</dbReference>
<dbReference type="InterPro" id="IPR003439">
    <property type="entry name" value="ABC_transporter-like_ATP-bd"/>
</dbReference>
<evidence type="ECO:0000259" key="3">
    <source>
        <dbReference type="PROSITE" id="PS50893"/>
    </source>
</evidence>
<evidence type="ECO:0000256" key="1">
    <source>
        <dbReference type="ARBA" id="ARBA00022741"/>
    </source>
</evidence>
<dbReference type="Pfam" id="PF00005">
    <property type="entry name" value="ABC_tran"/>
    <property type="match status" value="1"/>
</dbReference>
<keyword evidence="5" id="KW-1185">Reference proteome</keyword>
<accession>A0ABX5IKQ0</accession>
<proteinExistence type="predicted"/>
<keyword evidence="1" id="KW-0547">Nucleotide-binding</keyword>
<organism evidence="4 5">
    <name type="scientific">Staphylococcus succinus</name>
    <dbReference type="NCBI Taxonomy" id="61015"/>
    <lineage>
        <taxon>Bacteria</taxon>
        <taxon>Bacillati</taxon>
        <taxon>Bacillota</taxon>
        <taxon>Bacilli</taxon>
        <taxon>Bacillales</taxon>
        <taxon>Staphylococcaceae</taxon>
        <taxon>Staphylococcus</taxon>
    </lineage>
</organism>
<evidence type="ECO:0000313" key="4">
    <source>
        <dbReference type="EMBL" id="PTI67228.1"/>
    </source>
</evidence>
<feature type="domain" description="ABC transporter" evidence="3">
    <location>
        <begin position="4"/>
        <end position="229"/>
    </location>
</feature>
<dbReference type="PANTHER" id="PTHR43158:SF5">
    <property type="entry name" value="ABC TRANSPORTER, ATP-BINDING PROTEIN"/>
    <property type="match status" value="1"/>
</dbReference>
<dbReference type="SMART" id="SM00382">
    <property type="entry name" value="AAA"/>
    <property type="match status" value="1"/>
</dbReference>
<dbReference type="GO" id="GO:0005524">
    <property type="term" value="F:ATP binding"/>
    <property type="evidence" value="ECO:0007669"/>
    <property type="project" value="UniProtKB-KW"/>
</dbReference>
<dbReference type="InterPro" id="IPR003593">
    <property type="entry name" value="AAA+_ATPase"/>
</dbReference>
<dbReference type="RefSeq" id="WP_107601229.1">
    <property type="nucleotide sequence ID" value="NZ_JBOIMJ010000010.1"/>
</dbReference>
<evidence type="ECO:0000313" key="5">
    <source>
        <dbReference type="Proteomes" id="UP000240859"/>
    </source>
</evidence>
<dbReference type="Gene3D" id="3.40.50.300">
    <property type="entry name" value="P-loop containing nucleotide triphosphate hydrolases"/>
    <property type="match status" value="1"/>
</dbReference>
<dbReference type="PANTHER" id="PTHR43158">
    <property type="entry name" value="SKFA PEPTIDE EXPORT ATP-BINDING PROTEIN SKFE"/>
    <property type="match status" value="1"/>
</dbReference>
<name>A0ABX5IKQ0_9STAP</name>
<comment type="caution">
    <text evidence="4">The sequence shown here is derived from an EMBL/GenBank/DDBJ whole genome shotgun (WGS) entry which is preliminary data.</text>
</comment>
<keyword evidence="2 4" id="KW-0067">ATP-binding</keyword>
<evidence type="ECO:0000256" key="2">
    <source>
        <dbReference type="ARBA" id="ARBA00022840"/>
    </source>
</evidence>